<name>A0A9Q1CRX7_HOLLE</name>
<organism evidence="1 2">
    <name type="scientific">Holothuria leucospilota</name>
    <name type="common">Black long sea cucumber</name>
    <name type="synonym">Mertensiothuria leucospilota</name>
    <dbReference type="NCBI Taxonomy" id="206669"/>
    <lineage>
        <taxon>Eukaryota</taxon>
        <taxon>Metazoa</taxon>
        <taxon>Echinodermata</taxon>
        <taxon>Eleutherozoa</taxon>
        <taxon>Echinozoa</taxon>
        <taxon>Holothuroidea</taxon>
        <taxon>Aspidochirotacea</taxon>
        <taxon>Aspidochirotida</taxon>
        <taxon>Holothuriidae</taxon>
        <taxon>Holothuria</taxon>
    </lineage>
</organism>
<evidence type="ECO:0000313" key="1">
    <source>
        <dbReference type="EMBL" id="KAJ8050283.1"/>
    </source>
</evidence>
<accession>A0A9Q1CRX7</accession>
<sequence>MLDFGFQSSCWIWKGKRRAFLRMDATDALHRKLQNAGRWKVNNKTLLGEVANTIKQWQNERSYSTPQASGKNSAQMLKKEGKTTGDVNCSGSYGTNNDRLLSSIGKENVDSAEGQVSKYNDTPPSHERNSDQMIYKELGINEVSFCGPYKCGDAGLCSHLKKESVSNTAKHLVSESYCTPPEENLGEMNEKKKRIWEGDTYNESTDSNDDGLLGSIEKEGINSATEELPEMDTLVIGESQNQISKSPRDRRRRLHHSLRHKIRSLLRNNFNRSKVKMLRCFATLIRPTRYLKEGTFEGFLSLEEVKTILSCVPSTKKTRHKFNNLYDELTLRSAIKVDDLIYMQENFSGVRLTNELRKRLPNVIPSQANEATRKKQYYREFQSVLLPRRTASGWRIDPFRLTEVLCFRYFGLMSPLQLKVYGDGREIGGRPATYIALSLLNNELALYGYSYQSPSEIFPVAMFYEKDSRDNLEENLDYGRTDWLNEYLKDMQNKGDAVYLTGDEMFLEHILDGSGELSPSSEYGWNIYSRVSKEQKSAVSVSGLRTDIGPAVDRSYPESILNSIPLENVVLCLLHALARSVEKLLSLVISDICSLANIKKATDKTGDCYREEKIGNLENNISKRGVRQGSFSFHFDCGGKLKPIKLNKDHALAVIAPPPIGMSSKFPHVLHNVLSDTVIPNTLPSIVTKSLQLPAQFTELGLVSSIWDHFHVMINILKKDRKPVLKHGRTDGSLDPEDYDWSYTDEDKSTFKLSAEKFYQLFKLKYSVSELTPYMIKLIDMGRYFMVNLPFSLGRFQAEGGEHLNYIHNTFYYQHTTRHGGKHHRDPVLATLSHMWKNLSYCISNSSDCMDSKEAAKKFKLYKERHMAATKLQALVRGSLV</sequence>
<keyword evidence="2" id="KW-1185">Reference proteome</keyword>
<protein>
    <submittedName>
        <fullName evidence="1">Uncharacterized protein</fullName>
    </submittedName>
</protein>
<comment type="caution">
    <text evidence="1">The sequence shown here is derived from an EMBL/GenBank/DDBJ whole genome shotgun (WGS) entry which is preliminary data.</text>
</comment>
<dbReference type="PROSITE" id="PS50096">
    <property type="entry name" value="IQ"/>
    <property type="match status" value="1"/>
</dbReference>
<gene>
    <name evidence="1" type="ORF">HOLleu_03423</name>
</gene>
<dbReference type="AlphaFoldDB" id="A0A9Q1CRX7"/>
<reference evidence="1" key="1">
    <citation type="submission" date="2021-10" db="EMBL/GenBank/DDBJ databases">
        <title>Tropical sea cucumber genome reveals ecological adaptation and Cuvierian tubules defense mechanism.</title>
        <authorList>
            <person name="Chen T."/>
        </authorList>
    </citation>
    <scope>NUCLEOTIDE SEQUENCE</scope>
    <source>
        <strain evidence="1">Nanhai2018</strain>
        <tissue evidence="1">Muscle</tissue>
    </source>
</reference>
<evidence type="ECO:0000313" key="2">
    <source>
        <dbReference type="Proteomes" id="UP001152320"/>
    </source>
</evidence>
<dbReference type="EMBL" id="JAIZAY010000001">
    <property type="protein sequence ID" value="KAJ8050283.1"/>
    <property type="molecule type" value="Genomic_DNA"/>
</dbReference>
<proteinExistence type="predicted"/>
<dbReference type="OrthoDB" id="5997366at2759"/>
<dbReference type="Proteomes" id="UP001152320">
    <property type="component" value="Chromosome 1"/>
</dbReference>